<proteinExistence type="predicted"/>
<keyword evidence="3" id="KW-1185">Reference proteome</keyword>
<keyword evidence="1" id="KW-0472">Membrane</keyword>
<dbReference type="InterPro" id="IPR025238">
    <property type="entry name" value="DUF4184"/>
</dbReference>
<sequence length="177" mass="18817">MAPAQIRARLAPRSRPSRRDWLLTPVAAAVGAATHVLWDSFTHPGRWGPRHIEWLRADHGALPGLKWVQYASGVVGLTIVVWAAVRHLRSLETVPGARPPAVLPPTVLPAVVTIAVLVGLVSVARSVPDGFHAMAFNGVVDSLVAATALSALACAAWHLARRRRTPVAGKSASDRVP</sequence>
<name>A0A417XZ67_9ACTN</name>
<dbReference type="Proteomes" id="UP000283644">
    <property type="component" value="Unassembled WGS sequence"/>
</dbReference>
<dbReference type="Pfam" id="PF13803">
    <property type="entry name" value="DUF4184"/>
    <property type="match status" value="1"/>
</dbReference>
<feature type="transmembrane region" description="Helical" evidence="1">
    <location>
        <begin position="106"/>
        <end position="127"/>
    </location>
</feature>
<dbReference type="AlphaFoldDB" id="A0A417XZ67"/>
<accession>A0A417XZ67</accession>
<feature type="transmembrane region" description="Helical" evidence="1">
    <location>
        <begin position="21"/>
        <end position="38"/>
    </location>
</feature>
<evidence type="ECO:0000313" key="2">
    <source>
        <dbReference type="EMBL" id="RHW25668.1"/>
    </source>
</evidence>
<evidence type="ECO:0000313" key="3">
    <source>
        <dbReference type="Proteomes" id="UP000283644"/>
    </source>
</evidence>
<evidence type="ECO:0000256" key="1">
    <source>
        <dbReference type="SAM" id="Phobius"/>
    </source>
</evidence>
<dbReference type="EMBL" id="QXGH01000022">
    <property type="protein sequence ID" value="RHW25668.1"/>
    <property type="molecule type" value="Genomic_DNA"/>
</dbReference>
<keyword evidence="1" id="KW-0812">Transmembrane</keyword>
<comment type="caution">
    <text evidence="2">The sequence shown here is derived from an EMBL/GenBank/DDBJ whole genome shotgun (WGS) entry which is preliminary data.</text>
</comment>
<keyword evidence="1" id="KW-1133">Transmembrane helix</keyword>
<gene>
    <name evidence="2" type="ORF">D0Z08_17990</name>
</gene>
<reference evidence="2 3" key="1">
    <citation type="submission" date="2018-09" db="EMBL/GenBank/DDBJ databases">
        <title>Genome sequencing of Nocardioides immobilis CCTCC AB 2017083 for comparison to Nocardioides silvaticus.</title>
        <authorList>
            <person name="Li C."/>
            <person name="Wang G."/>
        </authorList>
    </citation>
    <scope>NUCLEOTIDE SEQUENCE [LARGE SCALE GENOMIC DNA]</scope>
    <source>
        <strain evidence="2 3">CCTCC AB 2017083</strain>
    </source>
</reference>
<protein>
    <submittedName>
        <fullName evidence="2">DUF4184 family protein</fullName>
    </submittedName>
</protein>
<organism evidence="2 3">
    <name type="scientific">Nocardioides immobilis</name>
    <dbReference type="NCBI Taxonomy" id="2049295"/>
    <lineage>
        <taxon>Bacteria</taxon>
        <taxon>Bacillati</taxon>
        <taxon>Actinomycetota</taxon>
        <taxon>Actinomycetes</taxon>
        <taxon>Propionibacteriales</taxon>
        <taxon>Nocardioidaceae</taxon>
        <taxon>Nocardioides</taxon>
    </lineage>
</organism>
<feature type="transmembrane region" description="Helical" evidence="1">
    <location>
        <begin position="139"/>
        <end position="160"/>
    </location>
</feature>
<dbReference type="OrthoDB" id="8481923at2"/>
<feature type="transmembrane region" description="Helical" evidence="1">
    <location>
        <begin position="67"/>
        <end position="85"/>
    </location>
</feature>